<keyword evidence="2 6" id="KW-0689">Ribosomal protein</keyword>
<dbReference type="PANTHER" id="PTHR12903">
    <property type="entry name" value="MITOCHONDRIAL RIBOSOMAL PROTEIN L24"/>
    <property type="match status" value="1"/>
</dbReference>
<dbReference type="InterPro" id="IPR008991">
    <property type="entry name" value="Translation_prot_SH3-like_sf"/>
</dbReference>
<dbReference type="PROSITE" id="PS01108">
    <property type="entry name" value="RIBOSOMAL_L24"/>
    <property type="match status" value="1"/>
</dbReference>
<dbReference type="NCBIfam" id="TIGR01079">
    <property type="entry name" value="rplX_bact"/>
    <property type="match status" value="1"/>
</dbReference>
<dbReference type="Pfam" id="PF17136">
    <property type="entry name" value="ribosomal_L24"/>
    <property type="match status" value="1"/>
</dbReference>
<evidence type="ECO:0000256" key="4">
    <source>
        <dbReference type="ARBA" id="ARBA00035283"/>
    </source>
</evidence>
<evidence type="ECO:0000256" key="5">
    <source>
        <dbReference type="ARBA" id="ARBA00035357"/>
    </source>
</evidence>
<evidence type="ECO:0000259" key="7">
    <source>
        <dbReference type="SMART" id="SM00739"/>
    </source>
</evidence>
<dbReference type="GO" id="GO:0005840">
    <property type="term" value="C:ribosome"/>
    <property type="evidence" value="ECO:0007669"/>
    <property type="project" value="UniProtKB-KW"/>
</dbReference>
<comment type="similarity">
    <text evidence="1 6">Belongs to the universal ribosomal protein uL24 family.</text>
</comment>
<dbReference type="EMBL" id="JAWZYT010005865">
    <property type="protein sequence ID" value="KAK4289430.1"/>
    <property type="molecule type" value="Genomic_DNA"/>
</dbReference>
<keyword evidence="9" id="KW-1185">Reference proteome</keyword>
<evidence type="ECO:0000313" key="8">
    <source>
        <dbReference type="EMBL" id="KAK4289430.1"/>
    </source>
</evidence>
<evidence type="ECO:0000256" key="6">
    <source>
        <dbReference type="RuleBase" id="RU003477"/>
    </source>
</evidence>
<dbReference type="AlphaFoldDB" id="A0AAE1TN45"/>
<dbReference type="GO" id="GO:0003723">
    <property type="term" value="F:RNA binding"/>
    <property type="evidence" value="ECO:0007669"/>
    <property type="project" value="InterPro"/>
</dbReference>
<dbReference type="InterPro" id="IPR057264">
    <property type="entry name" value="Ribosomal_uL24_C"/>
</dbReference>
<dbReference type="InterPro" id="IPR005825">
    <property type="entry name" value="Ribosomal_uL24_CS"/>
</dbReference>
<organism evidence="8 9">
    <name type="scientific">Petrolisthes manimaculis</name>
    <dbReference type="NCBI Taxonomy" id="1843537"/>
    <lineage>
        <taxon>Eukaryota</taxon>
        <taxon>Metazoa</taxon>
        <taxon>Ecdysozoa</taxon>
        <taxon>Arthropoda</taxon>
        <taxon>Crustacea</taxon>
        <taxon>Multicrustacea</taxon>
        <taxon>Malacostraca</taxon>
        <taxon>Eumalacostraca</taxon>
        <taxon>Eucarida</taxon>
        <taxon>Decapoda</taxon>
        <taxon>Pleocyemata</taxon>
        <taxon>Anomura</taxon>
        <taxon>Galatheoidea</taxon>
        <taxon>Porcellanidae</taxon>
        <taxon>Petrolisthes</taxon>
    </lineage>
</organism>
<evidence type="ECO:0000256" key="1">
    <source>
        <dbReference type="ARBA" id="ARBA00010618"/>
    </source>
</evidence>
<dbReference type="CDD" id="cd06089">
    <property type="entry name" value="KOW_RPL26"/>
    <property type="match status" value="1"/>
</dbReference>
<sequence>MPRLSNLVRCVSDMTKQSSNLPESYIKRAMEQVSWQTPKAKQYRQVVVKRKKYRFTTHRPWTEQFQSQNPPGVQRAKVFMEPLLDWTFFKGDRVEVLAGPDKGKQGLVNYIVQERNWVMVEGLNCQYQFLGKKKNYPGMMMKIENPLSVTEHVALLDPSDNKPTQAEWRYTEEGERVRVSVRTGRLIPIPTLAEETPDYKSKASYAEQSKDTISDDLTQITFQPTLKTFEMDIAEKMNIKDDRVPIKTYWY</sequence>
<evidence type="ECO:0000256" key="3">
    <source>
        <dbReference type="ARBA" id="ARBA00023274"/>
    </source>
</evidence>
<gene>
    <name evidence="8" type="ORF">Pmani_037593</name>
</gene>
<evidence type="ECO:0000256" key="2">
    <source>
        <dbReference type="ARBA" id="ARBA00022980"/>
    </source>
</evidence>
<dbReference type="InterPro" id="IPR014722">
    <property type="entry name" value="Rib_uL2_dom2"/>
</dbReference>
<dbReference type="SUPFAM" id="SSF50104">
    <property type="entry name" value="Translation proteins SH3-like domain"/>
    <property type="match status" value="1"/>
</dbReference>
<feature type="domain" description="KOW" evidence="7">
    <location>
        <begin position="87"/>
        <end position="114"/>
    </location>
</feature>
<comment type="caution">
    <text evidence="8">The sequence shown here is derived from an EMBL/GenBank/DDBJ whole genome shotgun (WGS) entry which is preliminary data.</text>
</comment>
<dbReference type="Gene3D" id="2.30.30.30">
    <property type="match status" value="1"/>
</dbReference>
<evidence type="ECO:0000313" key="9">
    <source>
        <dbReference type="Proteomes" id="UP001292094"/>
    </source>
</evidence>
<dbReference type="GO" id="GO:0003735">
    <property type="term" value="F:structural constituent of ribosome"/>
    <property type="evidence" value="ECO:0007669"/>
    <property type="project" value="InterPro"/>
</dbReference>
<dbReference type="Proteomes" id="UP001292094">
    <property type="component" value="Unassembled WGS sequence"/>
</dbReference>
<dbReference type="GO" id="GO:0006412">
    <property type="term" value="P:translation"/>
    <property type="evidence" value="ECO:0007669"/>
    <property type="project" value="InterPro"/>
</dbReference>
<dbReference type="InterPro" id="IPR005824">
    <property type="entry name" value="KOW"/>
</dbReference>
<dbReference type="InterPro" id="IPR041988">
    <property type="entry name" value="Ribosomal_uL24_KOW"/>
</dbReference>
<reference evidence="8" key="1">
    <citation type="submission" date="2023-11" db="EMBL/GenBank/DDBJ databases">
        <title>Genome assemblies of two species of porcelain crab, Petrolisthes cinctipes and Petrolisthes manimaculis (Anomura: Porcellanidae).</title>
        <authorList>
            <person name="Angst P."/>
        </authorList>
    </citation>
    <scope>NUCLEOTIDE SEQUENCE</scope>
    <source>
        <strain evidence="8">PB745_02</strain>
        <tissue evidence="8">Gill</tissue>
    </source>
</reference>
<protein>
    <recommendedName>
        <fullName evidence="4">Large ribosomal subunit protein uL24m</fullName>
    </recommendedName>
    <alternativeName>
        <fullName evidence="5">39S ribosomal protein L24, mitochondrial</fullName>
    </alternativeName>
</protein>
<dbReference type="Pfam" id="PF00467">
    <property type="entry name" value="KOW"/>
    <property type="match status" value="1"/>
</dbReference>
<keyword evidence="3 6" id="KW-0687">Ribonucleoprotein</keyword>
<accession>A0AAE1TN45</accession>
<dbReference type="GO" id="GO:1990904">
    <property type="term" value="C:ribonucleoprotein complex"/>
    <property type="evidence" value="ECO:0007669"/>
    <property type="project" value="UniProtKB-KW"/>
</dbReference>
<dbReference type="InterPro" id="IPR003256">
    <property type="entry name" value="Ribosomal_uL24"/>
</dbReference>
<dbReference type="SMART" id="SM00739">
    <property type="entry name" value="KOW"/>
    <property type="match status" value="1"/>
</dbReference>
<proteinExistence type="inferred from homology"/>
<name>A0AAE1TN45_9EUCA</name>